<sequence>MARAGGLTFSCMITGLLLATALLPDLLGAGPVGERLNEDMGHAVPEEKDNSPSTLKKLTRSRRNISWYRRLPDFWTWYKFFMQTGNQEGVEDLDRIYLSYLQNKHRVEEGGPNFNHYLHHLAEIYKLCADSDDPECLAEHTSKPKAKVVMPKPAPIKAVCDPFTDPYCLFARMIAAKLPAPDPTPAKAPAPIKGPIPILTPLLPLPGNAPLGYYYYAPVLEPFLKPEQRAELLRICDPTDVECLQYHLRAAYGYRPASGPAPSYSHLGCDPKKNPFCKPTLVQKSPTGLYHLYPTCDPEFDPFCKPGALAPAPQAAKSDEAPKEQSCNPIFDDNCNPLTATKLAGITKPVLEYTPTEEPAPNLACDPRYDPYCLLGASAALLKSPPPMPLHQTRPRLGFKGKTKEGYDCYLFYDEGCFPPGSKDDAPEAPAADSPKVACHPFDPSCGRFAPQPATAPEASKSAKNGVIFPHPDCDPEYDYNCRLRRAEPEATAAPTADEGAPPEDLVAEEHQDEPTHQSPYQSGQGDPYAGYVAQDHTAPRFEDFLRRYADQYGRFDSFAGGYKKK</sequence>
<protein>
    <recommendedName>
        <fullName evidence="5">Actinodin2</fullName>
    </recommendedName>
</protein>
<feature type="chain" id="PRO_5042286268" description="Actinodin2" evidence="2">
    <location>
        <begin position="29"/>
        <end position="566"/>
    </location>
</feature>
<evidence type="ECO:0000313" key="3">
    <source>
        <dbReference type="EMBL" id="KAJ8389641.1"/>
    </source>
</evidence>
<keyword evidence="2" id="KW-0732">Signal</keyword>
<evidence type="ECO:0000256" key="1">
    <source>
        <dbReference type="SAM" id="MobiDB-lite"/>
    </source>
</evidence>
<comment type="caution">
    <text evidence="3">The sequence shown here is derived from an EMBL/GenBank/DDBJ whole genome shotgun (WGS) entry which is preliminary data.</text>
</comment>
<keyword evidence="4" id="KW-1185">Reference proteome</keyword>
<reference evidence="3" key="1">
    <citation type="journal article" date="2023" name="Science">
        <title>Genome structures resolve the early diversification of teleost fishes.</title>
        <authorList>
            <person name="Parey E."/>
            <person name="Louis A."/>
            <person name="Montfort J."/>
            <person name="Bouchez O."/>
            <person name="Roques C."/>
            <person name="Iampietro C."/>
            <person name="Lluch J."/>
            <person name="Castinel A."/>
            <person name="Donnadieu C."/>
            <person name="Desvignes T."/>
            <person name="Floi Bucao C."/>
            <person name="Jouanno E."/>
            <person name="Wen M."/>
            <person name="Mejri S."/>
            <person name="Dirks R."/>
            <person name="Jansen H."/>
            <person name="Henkel C."/>
            <person name="Chen W.J."/>
            <person name="Zahm M."/>
            <person name="Cabau C."/>
            <person name="Klopp C."/>
            <person name="Thompson A.W."/>
            <person name="Robinson-Rechavi M."/>
            <person name="Braasch I."/>
            <person name="Lecointre G."/>
            <person name="Bobe J."/>
            <person name="Postlethwait J.H."/>
            <person name="Berthelot C."/>
            <person name="Roest Crollius H."/>
            <person name="Guiguen Y."/>
        </authorList>
    </citation>
    <scope>NUCLEOTIDE SEQUENCE</scope>
    <source>
        <strain evidence="3">NC1722</strain>
    </source>
</reference>
<dbReference type="AlphaFoldDB" id="A0AAD7RSM3"/>
<feature type="signal peptide" evidence="2">
    <location>
        <begin position="1"/>
        <end position="28"/>
    </location>
</feature>
<evidence type="ECO:0000256" key="2">
    <source>
        <dbReference type="SAM" id="SignalP"/>
    </source>
</evidence>
<accession>A0AAD7RSM3</accession>
<dbReference type="EMBL" id="JAINUG010000180">
    <property type="protein sequence ID" value="KAJ8389641.1"/>
    <property type="molecule type" value="Genomic_DNA"/>
</dbReference>
<proteinExistence type="predicted"/>
<evidence type="ECO:0000313" key="4">
    <source>
        <dbReference type="Proteomes" id="UP001221898"/>
    </source>
</evidence>
<gene>
    <name evidence="3" type="ORF">AAFF_G00118780</name>
</gene>
<feature type="compositionally biased region" description="Low complexity" evidence="1">
    <location>
        <begin position="490"/>
        <end position="505"/>
    </location>
</feature>
<evidence type="ECO:0008006" key="5">
    <source>
        <dbReference type="Google" id="ProtNLM"/>
    </source>
</evidence>
<organism evidence="3 4">
    <name type="scientific">Aldrovandia affinis</name>
    <dbReference type="NCBI Taxonomy" id="143900"/>
    <lineage>
        <taxon>Eukaryota</taxon>
        <taxon>Metazoa</taxon>
        <taxon>Chordata</taxon>
        <taxon>Craniata</taxon>
        <taxon>Vertebrata</taxon>
        <taxon>Euteleostomi</taxon>
        <taxon>Actinopterygii</taxon>
        <taxon>Neopterygii</taxon>
        <taxon>Teleostei</taxon>
        <taxon>Notacanthiformes</taxon>
        <taxon>Halosauridae</taxon>
        <taxon>Aldrovandia</taxon>
    </lineage>
</organism>
<feature type="region of interest" description="Disordered" evidence="1">
    <location>
        <begin position="489"/>
        <end position="532"/>
    </location>
</feature>
<name>A0AAD7RSM3_9TELE</name>
<dbReference type="Proteomes" id="UP001221898">
    <property type="component" value="Unassembled WGS sequence"/>
</dbReference>